<protein>
    <submittedName>
        <fullName evidence="1">Uncharacterized protein</fullName>
    </submittedName>
</protein>
<gene>
    <name evidence="1" type="ORF">H8R25_00515</name>
</gene>
<organism evidence="1 2">
    <name type="scientific">Flavobacterium muglaense</name>
    <dbReference type="NCBI Taxonomy" id="2764716"/>
    <lineage>
        <taxon>Bacteria</taxon>
        <taxon>Pseudomonadati</taxon>
        <taxon>Bacteroidota</taxon>
        <taxon>Flavobacteriia</taxon>
        <taxon>Flavobacteriales</taxon>
        <taxon>Flavobacteriaceae</taxon>
        <taxon>Flavobacterium</taxon>
    </lineage>
</organism>
<keyword evidence="2" id="KW-1185">Reference proteome</keyword>
<dbReference type="RefSeq" id="WP_187016622.1">
    <property type="nucleotide sequence ID" value="NZ_JACRUK010000001.1"/>
</dbReference>
<reference evidence="1 2" key="1">
    <citation type="submission" date="2020-08" db="EMBL/GenBank/DDBJ databases">
        <title>Description of novel Flavobacterium F-392 isolate.</title>
        <authorList>
            <person name="Saticioglu I.B."/>
            <person name="Duman M."/>
            <person name="Altun S."/>
        </authorList>
    </citation>
    <scope>NUCLEOTIDE SEQUENCE [LARGE SCALE GENOMIC DNA]</scope>
    <source>
        <strain evidence="1 2">F-392</strain>
    </source>
</reference>
<dbReference type="Proteomes" id="UP000641454">
    <property type="component" value="Unassembled WGS sequence"/>
</dbReference>
<accession>A0A923SEP8</accession>
<sequence length="241" mass="28326">MKKNILLLLALVFLNSCEVTETLNINSDNSGTIEFDSHRNENSYMQIAGEQYTKETVFEDTTYIFQDYIAKYNNNFVKYTATEQEMFNKFKNVKVHIKKSAFDKDFRTTISQDFQKVADVADLSKTENYISDIVHNYALTAEEHYYNIRYTLKDNQFNRVVSITDEAMFKEQKEKLESYNKVYQYNLVQTYLLKYHFPRKIKSVSNPNAIISADKKSFELQFAILDFLKNPVSTNLEVVLD</sequence>
<proteinExistence type="predicted"/>
<evidence type="ECO:0000313" key="2">
    <source>
        <dbReference type="Proteomes" id="UP000641454"/>
    </source>
</evidence>
<comment type="caution">
    <text evidence="1">The sequence shown here is derived from an EMBL/GenBank/DDBJ whole genome shotgun (WGS) entry which is preliminary data.</text>
</comment>
<evidence type="ECO:0000313" key="1">
    <source>
        <dbReference type="EMBL" id="MBC5842924.1"/>
    </source>
</evidence>
<dbReference type="AlphaFoldDB" id="A0A923SEP8"/>
<name>A0A923SEP8_9FLAO</name>
<dbReference type="EMBL" id="JACRUL010000001">
    <property type="protein sequence ID" value="MBC5842924.1"/>
    <property type="molecule type" value="Genomic_DNA"/>
</dbReference>